<dbReference type="CDD" id="cd16441">
    <property type="entry name" value="beta_Kdo_transferase_KpsS"/>
    <property type="match status" value="1"/>
</dbReference>
<organism evidence="1 2">
    <name type="scientific">Caminibacter mediatlanticus TB-2</name>
    <dbReference type="NCBI Taxonomy" id="391592"/>
    <lineage>
        <taxon>Bacteria</taxon>
        <taxon>Pseudomonadati</taxon>
        <taxon>Campylobacterota</taxon>
        <taxon>Epsilonproteobacteria</taxon>
        <taxon>Nautiliales</taxon>
        <taxon>Nautiliaceae</taxon>
        <taxon>Caminibacter</taxon>
    </lineage>
</organism>
<dbReference type="EMBL" id="CP040463">
    <property type="protein sequence ID" value="QCT94716.1"/>
    <property type="molecule type" value="Genomic_DNA"/>
</dbReference>
<evidence type="ECO:0000313" key="1">
    <source>
        <dbReference type="EMBL" id="QCT94716.1"/>
    </source>
</evidence>
<sequence length="392" mass="47293">MKSCKNILLLQGPMGDFFKRLDNFLRSQNYSTYRIGFNLGDYFYSNKDNYFAFKGEKKDWEHYIKNFLKKKQIDKIILFGDCRFYQKKTIQIAKKMNIDIYVFEEGYIRPDFVTFEKWGVNNFSLIPREKEFYEKNNIKLDLKIKPVNFSYYKMAKSATIYYLLAYFGKFLYPNYEHHRELNPYKEFFYGIRNFYRKYKYKYIEKNLLNKIINLKYFFVPLQTYNDFQIKVHSDFKSIEEFIELVLLSFSKNAPKNIFIVIKHHPMDRGRKDYKNFIFNLSKKFGIENRVIVVYDLHLPTLLKNTLGTVTINSTVGLQALYHNSPVKALGKAIYDINGLTDQKNLNEFWINPTKPNKRLFNNYRNYLIKHTQINGSFYGYFDFNDFKKKFSS</sequence>
<gene>
    <name evidence="1" type="ORF">FE773_05845</name>
</gene>
<dbReference type="RefSeq" id="WP_138323445.1">
    <property type="nucleotide sequence ID" value="NZ_CP040463.1"/>
</dbReference>
<name>A0ABX5VCM5_9BACT</name>
<accession>A0ABX5VCM5</accession>
<evidence type="ECO:0000313" key="2">
    <source>
        <dbReference type="Proteomes" id="UP000306825"/>
    </source>
</evidence>
<dbReference type="Pfam" id="PF05159">
    <property type="entry name" value="Capsule_synth"/>
    <property type="match status" value="1"/>
</dbReference>
<dbReference type="InterPro" id="IPR007833">
    <property type="entry name" value="Capsule_polysaccharide_synth"/>
</dbReference>
<keyword evidence="2" id="KW-1185">Reference proteome</keyword>
<reference evidence="1 2" key="1">
    <citation type="submission" date="2019-05" db="EMBL/GenBank/DDBJ databases">
        <title>A comparative analysis of the Nautiliaceae.</title>
        <authorList>
            <person name="Grosche A."/>
            <person name="Smedile F."/>
            <person name="Vetriani C."/>
        </authorList>
    </citation>
    <scope>NUCLEOTIDE SEQUENCE [LARGE SCALE GENOMIC DNA]</scope>
    <source>
        <strain evidence="1 2">TB-2</strain>
    </source>
</reference>
<proteinExistence type="predicted"/>
<dbReference type="Proteomes" id="UP000306825">
    <property type="component" value="Chromosome"/>
</dbReference>
<protein>
    <submittedName>
        <fullName evidence="1">Capsular biosynthesis protein</fullName>
    </submittedName>
</protein>